<feature type="domain" description="GAIN-B" evidence="14">
    <location>
        <begin position="1159"/>
        <end position="1317"/>
    </location>
</feature>
<dbReference type="Gene3D" id="2.60.60.20">
    <property type="entry name" value="PLAT/LH2 domain"/>
    <property type="match status" value="1"/>
</dbReference>
<evidence type="ECO:0000259" key="12">
    <source>
        <dbReference type="PROSITE" id="PS50022"/>
    </source>
</evidence>
<protein>
    <submittedName>
        <fullName evidence="15">Polycystic kidney disease protein 1-like 2</fullName>
    </submittedName>
</protein>
<dbReference type="InterPro" id="IPR000203">
    <property type="entry name" value="GPS"/>
</dbReference>
<dbReference type="InterPro" id="IPR000421">
    <property type="entry name" value="FA58C"/>
</dbReference>
<dbReference type="SMART" id="SM00231">
    <property type="entry name" value="FA58C"/>
    <property type="match status" value="1"/>
</dbReference>
<comment type="caution">
    <text evidence="10">Lacks conserved residue(s) required for the propagation of feature annotation.</text>
</comment>
<dbReference type="InterPro" id="IPR001024">
    <property type="entry name" value="PLAT/LH2_dom"/>
</dbReference>
<dbReference type="GO" id="GO:0016020">
    <property type="term" value="C:membrane"/>
    <property type="evidence" value="ECO:0007669"/>
    <property type="project" value="UniProtKB-SubCell"/>
</dbReference>
<comment type="subcellular location">
    <subcellularLocation>
        <location evidence="1">Membrane</location>
        <topology evidence="1">Multi-pass membrane protein</topology>
    </subcellularLocation>
</comment>
<dbReference type="SMART" id="SM00303">
    <property type="entry name" value="GPS"/>
    <property type="match status" value="1"/>
</dbReference>
<keyword evidence="6 11" id="KW-0472">Membrane</keyword>
<dbReference type="SUPFAM" id="SSF49785">
    <property type="entry name" value="Galactose-binding domain-like"/>
    <property type="match status" value="1"/>
</dbReference>
<dbReference type="SMART" id="SM00308">
    <property type="entry name" value="LH2"/>
    <property type="match status" value="1"/>
</dbReference>
<dbReference type="PROSITE" id="PS01286">
    <property type="entry name" value="FA58C_2"/>
    <property type="match status" value="1"/>
</dbReference>
<organism evidence="15 16">
    <name type="scientific">Acropora cervicornis</name>
    <name type="common">Staghorn coral</name>
    <dbReference type="NCBI Taxonomy" id="6130"/>
    <lineage>
        <taxon>Eukaryota</taxon>
        <taxon>Metazoa</taxon>
        <taxon>Cnidaria</taxon>
        <taxon>Anthozoa</taxon>
        <taxon>Hexacorallia</taxon>
        <taxon>Scleractinia</taxon>
        <taxon>Astrocoeniina</taxon>
        <taxon>Acroporidae</taxon>
        <taxon>Acropora</taxon>
    </lineage>
</organism>
<feature type="transmembrane region" description="Helical" evidence="11">
    <location>
        <begin position="1334"/>
        <end position="1354"/>
    </location>
</feature>
<accession>A0AAD9UXQ3</accession>
<gene>
    <name evidence="15" type="ORF">P5673_024801</name>
</gene>
<evidence type="ECO:0000256" key="3">
    <source>
        <dbReference type="ARBA" id="ARBA00022692"/>
    </source>
</evidence>
<evidence type="ECO:0000256" key="5">
    <source>
        <dbReference type="ARBA" id="ARBA00022989"/>
    </source>
</evidence>
<evidence type="ECO:0000256" key="9">
    <source>
        <dbReference type="PIRSR" id="PIRSR603915-2"/>
    </source>
</evidence>
<evidence type="ECO:0000256" key="2">
    <source>
        <dbReference type="ARBA" id="ARBA00007200"/>
    </source>
</evidence>
<evidence type="ECO:0000256" key="6">
    <source>
        <dbReference type="ARBA" id="ARBA00023136"/>
    </source>
</evidence>
<feature type="disulfide bond" evidence="9">
    <location>
        <begin position="1843"/>
        <end position="1859"/>
    </location>
</feature>
<dbReference type="InterPro" id="IPR013122">
    <property type="entry name" value="PKD1_2_channel"/>
</dbReference>
<feature type="transmembrane region" description="Helical" evidence="11">
    <location>
        <begin position="1546"/>
        <end position="1564"/>
    </location>
</feature>
<dbReference type="InterPro" id="IPR002859">
    <property type="entry name" value="PKD/REJ-like"/>
</dbReference>
<feature type="transmembrane region" description="Helical" evidence="11">
    <location>
        <begin position="1740"/>
        <end position="1762"/>
    </location>
</feature>
<dbReference type="Pfam" id="PF01477">
    <property type="entry name" value="PLAT"/>
    <property type="match status" value="1"/>
</dbReference>
<dbReference type="Pfam" id="PF00754">
    <property type="entry name" value="F5_F8_type_C"/>
    <property type="match status" value="1"/>
</dbReference>
<evidence type="ECO:0000313" key="15">
    <source>
        <dbReference type="EMBL" id="KAK2553818.1"/>
    </source>
</evidence>
<evidence type="ECO:0000256" key="1">
    <source>
        <dbReference type="ARBA" id="ARBA00004141"/>
    </source>
</evidence>
<dbReference type="SUPFAM" id="SSF49723">
    <property type="entry name" value="Lipase/lipooxygenase domain (PLAT/LH2 domain)"/>
    <property type="match status" value="1"/>
</dbReference>
<feature type="transmembrane region" description="Helical" evidence="11">
    <location>
        <begin position="1588"/>
        <end position="1607"/>
    </location>
</feature>
<dbReference type="Pfam" id="PF02010">
    <property type="entry name" value="REJ"/>
    <property type="match status" value="1"/>
</dbReference>
<dbReference type="PROSITE" id="PS50095">
    <property type="entry name" value="PLAT"/>
    <property type="match status" value="1"/>
</dbReference>
<dbReference type="Pfam" id="PF08016">
    <property type="entry name" value="PKD_channel"/>
    <property type="match status" value="1"/>
</dbReference>
<dbReference type="InterPro" id="IPR003915">
    <property type="entry name" value="PKD_2"/>
</dbReference>
<proteinExistence type="inferred from homology"/>
<evidence type="ECO:0000256" key="7">
    <source>
        <dbReference type="ARBA" id="ARBA00023157"/>
    </source>
</evidence>
<dbReference type="GO" id="GO:0005509">
    <property type="term" value="F:calcium ion binding"/>
    <property type="evidence" value="ECO:0007669"/>
    <property type="project" value="InterPro"/>
</dbReference>
<comment type="caution">
    <text evidence="15">The sequence shown here is derived from an EMBL/GenBank/DDBJ whole genome shotgun (WGS) entry which is preliminary data.</text>
</comment>
<dbReference type="GO" id="GO:0050982">
    <property type="term" value="P:detection of mechanical stimulus"/>
    <property type="evidence" value="ECO:0007669"/>
    <property type="project" value="TreeGrafter"/>
</dbReference>
<dbReference type="PROSITE" id="PS50221">
    <property type="entry name" value="GAIN_B"/>
    <property type="match status" value="1"/>
</dbReference>
<dbReference type="InterPro" id="IPR051223">
    <property type="entry name" value="Polycystin"/>
</dbReference>
<keyword evidence="8" id="KW-0325">Glycoprotein</keyword>
<dbReference type="InterPro" id="IPR008979">
    <property type="entry name" value="Galactose-bd-like_sf"/>
</dbReference>
<keyword evidence="5 11" id="KW-1133">Transmembrane helix</keyword>
<dbReference type="PROSITE" id="PS50022">
    <property type="entry name" value="FA58C_3"/>
    <property type="match status" value="1"/>
</dbReference>
<feature type="transmembrane region" description="Helical" evidence="11">
    <location>
        <begin position="2192"/>
        <end position="2218"/>
    </location>
</feature>
<dbReference type="Gene3D" id="1.10.287.70">
    <property type="match status" value="1"/>
</dbReference>
<dbReference type="Pfam" id="PF01825">
    <property type="entry name" value="GPS"/>
    <property type="match status" value="1"/>
</dbReference>
<feature type="domain" description="PLAT" evidence="13">
    <location>
        <begin position="1381"/>
        <end position="1500"/>
    </location>
</feature>
<dbReference type="PANTHER" id="PTHR10877:SF150">
    <property type="entry name" value="REJ DOMAIN-CONTAINING PROTEIN"/>
    <property type="match status" value="1"/>
</dbReference>
<dbReference type="InterPro" id="IPR046791">
    <property type="entry name" value="Polycystin_dom"/>
</dbReference>
<dbReference type="CDD" id="cd00057">
    <property type="entry name" value="FA58C"/>
    <property type="match status" value="1"/>
</dbReference>
<dbReference type="Gene3D" id="2.60.120.260">
    <property type="entry name" value="Galactose-binding domain-like"/>
    <property type="match status" value="1"/>
</dbReference>
<keyword evidence="7" id="KW-1015">Disulfide bond</keyword>
<dbReference type="InterPro" id="IPR036392">
    <property type="entry name" value="PLAT/LH2_dom_sf"/>
</dbReference>
<dbReference type="Proteomes" id="UP001249851">
    <property type="component" value="Unassembled WGS sequence"/>
</dbReference>
<feature type="transmembrane region" description="Helical" evidence="11">
    <location>
        <begin position="2044"/>
        <end position="2063"/>
    </location>
</feature>
<dbReference type="GO" id="GO:0005262">
    <property type="term" value="F:calcium channel activity"/>
    <property type="evidence" value="ECO:0007669"/>
    <property type="project" value="TreeGrafter"/>
</dbReference>
<evidence type="ECO:0000256" key="4">
    <source>
        <dbReference type="ARBA" id="ARBA00022729"/>
    </source>
</evidence>
<comment type="similarity">
    <text evidence="2">Belongs to the polycystin family.</text>
</comment>
<evidence type="ECO:0000259" key="14">
    <source>
        <dbReference type="PROSITE" id="PS50221"/>
    </source>
</evidence>
<sequence length="2416" mass="274963">MERTLVLGKLRLRKQNTKAGAPLDTVAESCTGQCSPRFRPSDHICELRFRCKSSPTESCQKPLGIENGLIIDEQLSAFSSFNNDSSTYGVHRARLKISSWPPGYRALKRDHYITLPWIRIDFEKEMVVTGIATQGYGDSSVAEWVTTFKLMYADQLNFDFFLESNGTPQEFYGNTDRNTINRQEIAVPVIATSLLLIPTSWHNNIGLRMEVYGCKPEIDECADIYNNCGGFYFEAWVMLDGTPFALEYMNASSVEYMEASEKATEEVLSYLKSVGGYLFTRLLKLRPQPSPNIDTFVTAELAIYCTQSSADLLTAKLRILVQESRLFVPGYLKIKHPLACDCRPPIVNLNLKHLLSESDVIYTTNRSFALRVTFINNCSTFNHTQFQWMLSPIHHETKYFSPFINYGTSDMTTINLRPRLYVGARALYVSVVASVPEVAWAFAYDYGFLRIRLPNLVAKIVGPKTVSKRDDFFNLDGVWSYDPESKWLYYRNLNFTWNCQRLCSRNAMNGLPLSRPKDEPCYGISNDTKYVFSNQRIATVEIAWMRSNCTYTFRMSVAKDSRISNTNHKVEVLPVPLSIRCVNNCMKKVSPQRPLTLQVHCGYLTCSLLGTFLWTMSIRSFDSKGSPLWTPFKNTSGLIDVSMNTTQFNVPRLDAINPIQEGQVYKITVLLIDSNGRRQEERMYIFLVNAPPKNVQSENKGCRVWPTEGSAIITDFHISCLGWYDKDTPLRYAFKYTFRSSTILIQDGNVGNVSSRLPLGDPAKGYERILELQIIDAYGEFTTVYEKTKVRPPPASEALLNLISEAKSEMELLVQGRNVDKAADMAITILSVVDSTDKLKKDNSFKDSLLNVMAGVEVNRLNLVTKVAVITSSSTRRENHSLPQASQKDALMLLKKSTSFLAKMKKGISEEINVGNEINVNILTGIGNVMMASSKQADVDVTDEDPTIDRAKSRDITEDCTKLVNVMKDKVITQEGICENPVVVSTPYINLTACIEKANDMKIQKLLKGENGVKLPDPTDLFQGMELDDSSVIDVKLVSFKENPYTWHTKSKIVKSSVLDVTLKNVTSGKPFHVQGLEKPVELFIKKWNGDDIIDHKLKRPTPDYFVKPSPLKSTRNMRFHKLFLPYSDVETSIRIMPSNEKKLEIYIRNKVRPTPADFIFQTIVPNYSACSNFTEEKGLFNCLADPYLFTISPKTTGHTGVHFLGIRYVQPFETSNRARARRSCQNVSTRRQKRSCIEVKSPPLEPDTSEFQNGTDVQYTLKVTMGTCMYWSEENSEWKSQGCKVGSESNSGKIHCLCNHLSAFGGDFFVAPNPIDFDKVFAEFGRLGETGNFVVLSFVCIVFGLYVIGLVFARRADNKDGIKVAPNVHLMTAEEEDCSHSYDVSIQTGIWRGCGTTAHVTIVLFGDDCITPPILLNQNNLNKSFFARGSVNTFTIHLSESLGTVFKIKIWHDNSGKSPAWFFHQVLITCNETGEKWYFLGNRWLAVEKGDGKIEMEIRSAGGKESVAFRNLFHFRGAKTLGEKHLWLSLLTKAPHSTFTRCQRLSCCLSILFATMITNAMFYKQGAEPEDTFKIGPIQLSWTQIKIGLQSGLVAIPVNVVVVAIFRNTRQPTLVDHNSSDSKPIGCFPHFCVYIGWALCSAASLLSAAFVVFYSLMWGKEIANKWLASDVIVIQPVKVVFVASLLSIIVKKPMENDQVYGQGHSSHEMDDKHISYPPRGKELHKVRSMKVLRNKLRSVLVEFTIFTVFLFFLMIVCYGNRGSKRYQLTQSVQSVLTGFEKINSTMTFWRWARDKLVPSLYDVKWYNGWKFSYKEGFIGNREAFIVGMPRFRQKRVRREVTCQASENQPNFIKRFPRCIPYYSEDTEDKTRYHMPKWIPIVNESGVQSLFERFYMCPRPWRFQTAEELNALSFHGLASTYSGGGHVADLGYNTQDAYQVIDSLEINNWIDDLTAAVFIEFTVYEPASSLFNAVKLLFERFPNGGTNTFKQFKTLTVYSPQDPHYRGFYETCQLLFILLILFRVGAEIGRVYQYGVTYFKDAWHWLELLLLGSSLGSLAMFFLKESYTSEFVKEVRKNPFQSWSTDSIALWSDVEVALLSFVVFLMTMKMLRITRFNTHITQMRMTLAIAGKYFWSFSMVFITVITAYVILTTLTFGRNIYEYNSFSQSFSSVLLMLLGAKAPFYELQKVNFIIGPLLLFGYMVSIVMVLLNMFLAILNDAYTESRQRGQGEMDQFQLSKHVKRAAKKTGKQTKIVVAKFFKFLVTFQRRDEHPLVETFESDFEIEQFERDEVCDSGKDSHQKSDNISFRDLMKLLNDIKHDIGSSVLSLEDIVPKVTIQEADNVASQSSYFSDEEGREEEDECYSRSSLFSSQSDSAISNSHDQIYRDSNRTLRSDSLFMDDWNDRVFLGNQEFV</sequence>
<feature type="domain" description="F5/8 type C" evidence="12">
    <location>
        <begin position="59"/>
        <end position="214"/>
    </location>
</feature>
<keyword evidence="3 11" id="KW-0812">Transmembrane</keyword>
<dbReference type="EMBL" id="JARQWQ010000074">
    <property type="protein sequence ID" value="KAK2553818.1"/>
    <property type="molecule type" value="Genomic_DNA"/>
</dbReference>
<reference evidence="15" key="1">
    <citation type="journal article" date="2023" name="G3 (Bethesda)">
        <title>Whole genome assembly and annotation of the endangered Caribbean coral Acropora cervicornis.</title>
        <authorList>
            <person name="Selwyn J.D."/>
            <person name="Vollmer S.V."/>
        </authorList>
    </citation>
    <scope>NUCLEOTIDE SEQUENCE</scope>
    <source>
        <strain evidence="15">K2</strain>
    </source>
</reference>
<feature type="transmembrane region" description="Helical" evidence="11">
    <location>
        <begin position="1667"/>
        <end position="1691"/>
    </location>
</feature>
<keyword evidence="4" id="KW-0732">Signal</keyword>
<feature type="transmembrane region" description="Helical" evidence="11">
    <location>
        <begin position="1628"/>
        <end position="1655"/>
    </location>
</feature>
<dbReference type="Gene3D" id="2.60.220.50">
    <property type="match status" value="1"/>
</dbReference>
<feature type="transmembrane region" description="Helical" evidence="11">
    <location>
        <begin position="2014"/>
        <end position="2032"/>
    </location>
</feature>
<keyword evidence="16" id="KW-1185">Reference proteome</keyword>
<feature type="transmembrane region" description="Helical" evidence="11">
    <location>
        <begin position="2088"/>
        <end position="2108"/>
    </location>
</feature>
<evidence type="ECO:0000256" key="8">
    <source>
        <dbReference type="ARBA" id="ARBA00023180"/>
    </source>
</evidence>
<evidence type="ECO:0000256" key="10">
    <source>
        <dbReference type="PROSITE-ProRule" id="PRU00152"/>
    </source>
</evidence>
<dbReference type="Pfam" id="PF20519">
    <property type="entry name" value="Polycystin_dom"/>
    <property type="match status" value="1"/>
</dbReference>
<dbReference type="PANTHER" id="PTHR10877">
    <property type="entry name" value="POLYCYSTIN FAMILY MEMBER"/>
    <property type="match status" value="1"/>
</dbReference>
<evidence type="ECO:0000259" key="13">
    <source>
        <dbReference type="PROSITE" id="PS50095"/>
    </source>
</evidence>
<dbReference type="InterPro" id="IPR046338">
    <property type="entry name" value="GAIN_dom_sf"/>
</dbReference>
<evidence type="ECO:0000313" key="16">
    <source>
        <dbReference type="Proteomes" id="UP001249851"/>
    </source>
</evidence>
<reference evidence="15" key="2">
    <citation type="journal article" date="2023" name="Science">
        <title>Genomic signatures of disease resistance in endangered staghorn corals.</title>
        <authorList>
            <person name="Vollmer S.V."/>
            <person name="Selwyn J.D."/>
            <person name="Despard B.A."/>
            <person name="Roesel C.L."/>
        </authorList>
    </citation>
    <scope>NUCLEOTIDE SEQUENCE</scope>
    <source>
        <strain evidence="15">K2</strain>
    </source>
</reference>
<name>A0AAD9UXQ3_ACRCE</name>
<dbReference type="InterPro" id="IPR057244">
    <property type="entry name" value="GAIN_B"/>
</dbReference>
<dbReference type="PRINTS" id="PR01433">
    <property type="entry name" value="POLYCYSTIN2"/>
</dbReference>
<feature type="transmembrane region" description="Helical" evidence="11">
    <location>
        <begin position="2129"/>
        <end position="2151"/>
    </location>
</feature>
<evidence type="ECO:0000256" key="11">
    <source>
        <dbReference type="SAM" id="Phobius"/>
    </source>
</evidence>